<dbReference type="PANTHER" id="PTHR43544">
    <property type="entry name" value="SHORT-CHAIN DEHYDROGENASE/REDUCTASE"/>
    <property type="match status" value="1"/>
</dbReference>
<keyword evidence="3" id="KW-1185">Reference proteome</keyword>
<protein>
    <recommendedName>
        <fullName evidence="4">Dehydrogenase</fullName>
    </recommendedName>
</protein>
<evidence type="ECO:0000313" key="2">
    <source>
        <dbReference type="EMBL" id="GMR62545.1"/>
    </source>
</evidence>
<dbReference type="Proteomes" id="UP001328107">
    <property type="component" value="Unassembled WGS sequence"/>
</dbReference>
<name>A0AAN5DHX4_9BILA</name>
<dbReference type="PRINTS" id="PR00081">
    <property type="entry name" value="GDHRDH"/>
</dbReference>
<evidence type="ECO:0000256" key="1">
    <source>
        <dbReference type="RuleBase" id="RU000363"/>
    </source>
</evidence>
<gene>
    <name evidence="2" type="ORF">PMAYCL1PPCAC_32740</name>
</gene>
<dbReference type="SUPFAM" id="SSF51735">
    <property type="entry name" value="NAD(P)-binding Rossmann-fold domains"/>
    <property type="match status" value="1"/>
</dbReference>
<dbReference type="Gene3D" id="3.40.50.720">
    <property type="entry name" value="NAD(P)-binding Rossmann-like Domain"/>
    <property type="match status" value="1"/>
</dbReference>
<proteinExistence type="inferred from homology"/>
<dbReference type="InterPro" id="IPR036291">
    <property type="entry name" value="NAD(P)-bd_dom_sf"/>
</dbReference>
<evidence type="ECO:0000313" key="3">
    <source>
        <dbReference type="Proteomes" id="UP001328107"/>
    </source>
</evidence>
<dbReference type="InterPro" id="IPR051468">
    <property type="entry name" value="Fungal_SecMetab_SDRs"/>
</dbReference>
<dbReference type="GO" id="GO:0005737">
    <property type="term" value="C:cytoplasm"/>
    <property type="evidence" value="ECO:0007669"/>
    <property type="project" value="TreeGrafter"/>
</dbReference>
<reference evidence="3" key="1">
    <citation type="submission" date="2022-10" db="EMBL/GenBank/DDBJ databases">
        <title>Genome assembly of Pristionchus species.</title>
        <authorList>
            <person name="Yoshida K."/>
            <person name="Sommer R.J."/>
        </authorList>
    </citation>
    <scope>NUCLEOTIDE SEQUENCE [LARGE SCALE GENOMIC DNA]</scope>
    <source>
        <strain evidence="3">RS5460</strain>
    </source>
</reference>
<comment type="caution">
    <text evidence="2">The sequence shown here is derived from an EMBL/GenBank/DDBJ whole genome shotgun (WGS) entry which is preliminary data.</text>
</comment>
<sequence length="239" mass="25718">MLTVLVTGANRGIGLGLTRHLLADPSVDIVIATARDVDSAKDLKALNSSKLYIIELNVADEKSIDKAAIKVSEIVGENGLDVLINNAGICYVESLDGDVSKEKMTEQLDVNVVAPLLISNRFFPFLKKAAAKNGSAQIANISSRIGSLTNAHSHKMPITMYGISKSALNMLTRRLATEWAGVHIRATCFCPGWVKTDMGSQMAALTVDESTGPLTKLIRSLTEEHNGKFLNTSGEPIPW</sequence>
<dbReference type="GO" id="GO:0016491">
    <property type="term" value="F:oxidoreductase activity"/>
    <property type="evidence" value="ECO:0007669"/>
    <property type="project" value="TreeGrafter"/>
</dbReference>
<dbReference type="EMBL" id="BTRK01000006">
    <property type="protein sequence ID" value="GMR62545.1"/>
    <property type="molecule type" value="Genomic_DNA"/>
</dbReference>
<dbReference type="InterPro" id="IPR002347">
    <property type="entry name" value="SDR_fam"/>
</dbReference>
<organism evidence="2 3">
    <name type="scientific">Pristionchus mayeri</name>
    <dbReference type="NCBI Taxonomy" id="1317129"/>
    <lineage>
        <taxon>Eukaryota</taxon>
        <taxon>Metazoa</taxon>
        <taxon>Ecdysozoa</taxon>
        <taxon>Nematoda</taxon>
        <taxon>Chromadorea</taxon>
        <taxon>Rhabditida</taxon>
        <taxon>Rhabditina</taxon>
        <taxon>Diplogasteromorpha</taxon>
        <taxon>Diplogasteroidea</taxon>
        <taxon>Neodiplogasteridae</taxon>
        <taxon>Pristionchus</taxon>
    </lineage>
</organism>
<comment type="similarity">
    <text evidence="1">Belongs to the short-chain dehydrogenases/reductases (SDR) family.</text>
</comment>
<evidence type="ECO:0008006" key="4">
    <source>
        <dbReference type="Google" id="ProtNLM"/>
    </source>
</evidence>
<dbReference type="Pfam" id="PF00106">
    <property type="entry name" value="adh_short"/>
    <property type="match status" value="1"/>
</dbReference>
<dbReference type="PANTHER" id="PTHR43544:SF35">
    <property type="entry name" value="C-FACTOR-RELATED"/>
    <property type="match status" value="1"/>
</dbReference>
<accession>A0AAN5DHX4</accession>
<dbReference type="CDD" id="cd05325">
    <property type="entry name" value="carb_red_sniffer_like_SDR_c"/>
    <property type="match status" value="1"/>
</dbReference>
<dbReference type="PRINTS" id="PR00080">
    <property type="entry name" value="SDRFAMILY"/>
</dbReference>
<dbReference type="AlphaFoldDB" id="A0AAN5DHX4"/>